<dbReference type="SUPFAM" id="SSF57716">
    <property type="entry name" value="Glucocorticoid receptor-like (DNA-binding domain)"/>
    <property type="match status" value="1"/>
</dbReference>
<keyword evidence="9" id="KW-0804">Transcription</keyword>
<keyword evidence="6" id="KW-0805">Transcription regulation</keyword>
<name>A0A0L8I843_OCTBM</name>
<dbReference type="InterPro" id="IPR026516">
    <property type="entry name" value="THAP1/10"/>
</dbReference>
<keyword evidence="10" id="KW-0539">Nucleus</keyword>
<evidence type="ECO:0000256" key="14">
    <source>
        <dbReference type="SAM" id="MobiDB-lite"/>
    </source>
</evidence>
<comment type="subcellular location">
    <subcellularLocation>
        <location evidence="1">Nucleus</location>
        <location evidence="1">Nucleoplasm</location>
    </subcellularLocation>
</comment>
<keyword evidence="4 12" id="KW-0863">Zinc-finger</keyword>
<dbReference type="PROSITE" id="PS50950">
    <property type="entry name" value="ZF_THAP"/>
    <property type="match status" value="1"/>
</dbReference>
<dbReference type="KEGG" id="obi:106881578"/>
<evidence type="ECO:0000256" key="4">
    <source>
        <dbReference type="ARBA" id="ARBA00022771"/>
    </source>
</evidence>
<feature type="domain" description="THAP-type" evidence="15">
    <location>
        <begin position="1"/>
        <end position="87"/>
    </location>
</feature>
<accession>A0A0L8I843</accession>
<feature type="coiled-coil region" evidence="13">
    <location>
        <begin position="531"/>
        <end position="568"/>
    </location>
</feature>
<sequence length="634" mass="72423">MVGCSAPNCSNRAAKGGYKMKRFPADPAIRQIWINNVKRADWNWNPPANFRNCRLCEVHFDDSQFEYKHTPEGTGRCLKPGAIPTLFDMQSGTICQSNLTSLHTSQSRRHKKIVGEFNPILCLSNLEQRNHQLPGLSKHTSISTNIFNATSSHNIIDMNFFKKKQTEKIVNSLPITSYIDEQTNFSQLSNQIQYNYHRKPQAPGSNDTLTFPSKRMESIHQPNLSLPTNESVASMLPVPSHHLLHTESPNVNLQPLLQPGEIKVEYVEDSSQNSEERNIGEQVKTTSPHLSSPKLHTVKLSSENIQNPLLQDQAETSEMYPQTHLGNFSSLMSHESKEPRNYPSNTTLIKDIEIESNASKDEEDLQFQRLSDQSDVGIKKDTVKTIKSHFSPTISLHSNSIYNQGLQYSSQSNVTKVETSILKSPVTTPDVLVNEIESKHSYYFHMSSDSRIQTSEPNENISKQDLECHRFVRGAQNLENNESFNNRVDIRNIGPCYTPISESVSTSPRVTKFHERISPNIMQKRDKQLPKSRINHKLVSVENLHRKLKEEKRKCQKLRLENQKLRKQLGPLRNLQNWINRLLNTNESNQFEELNFRENSTDTLQKALKLCSTVCGYLCNVVSLPFYSNITRSI</sequence>
<keyword evidence="8 12" id="KW-0238">DNA-binding</keyword>
<evidence type="ECO:0000256" key="9">
    <source>
        <dbReference type="ARBA" id="ARBA00023163"/>
    </source>
</evidence>
<evidence type="ECO:0000256" key="3">
    <source>
        <dbReference type="ARBA" id="ARBA00022723"/>
    </source>
</evidence>
<dbReference type="PANTHER" id="PTHR46600">
    <property type="entry name" value="THAP DOMAIN-CONTAINING"/>
    <property type="match status" value="1"/>
</dbReference>
<evidence type="ECO:0000256" key="7">
    <source>
        <dbReference type="ARBA" id="ARBA00023054"/>
    </source>
</evidence>
<evidence type="ECO:0000313" key="16">
    <source>
        <dbReference type="EMBL" id="KOF97651.1"/>
    </source>
</evidence>
<feature type="region of interest" description="Disordered" evidence="14">
    <location>
        <begin position="269"/>
        <end position="293"/>
    </location>
</feature>
<dbReference type="OrthoDB" id="6611034at2759"/>
<keyword evidence="5" id="KW-0862">Zinc</keyword>
<keyword evidence="11" id="KW-0131">Cell cycle</keyword>
<dbReference type="GO" id="GO:0005654">
    <property type="term" value="C:nucleoplasm"/>
    <property type="evidence" value="ECO:0007669"/>
    <property type="project" value="UniProtKB-SubCell"/>
</dbReference>
<dbReference type="GO" id="GO:0043565">
    <property type="term" value="F:sequence-specific DNA binding"/>
    <property type="evidence" value="ECO:0007669"/>
    <property type="project" value="InterPro"/>
</dbReference>
<dbReference type="SMART" id="SM00692">
    <property type="entry name" value="DM3"/>
    <property type="match status" value="1"/>
</dbReference>
<gene>
    <name evidence="16" type="ORF">OCBIM_22028918mg</name>
</gene>
<evidence type="ECO:0000256" key="8">
    <source>
        <dbReference type="ARBA" id="ARBA00023125"/>
    </source>
</evidence>
<proteinExistence type="inferred from homology"/>
<evidence type="ECO:0000256" key="2">
    <source>
        <dbReference type="ARBA" id="ARBA00006177"/>
    </source>
</evidence>
<protein>
    <recommendedName>
        <fullName evidence="15">THAP-type domain-containing protein</fullName>
    </recommendedName>
</protein>
<evidence type="ECO:0000256" key="12">
    <source>
        <dbReference type="PROSITE-ProRule" id="PRU00309"/>
    </source>
</evidence>
<reference evidence="16" key="1">
    <citation type="submission" date="2015-07" db="EMBL/GenBank/DDBJ databases">
        <title>MeaNS - Measles Nucleotide Surveillance Program.</title>
        <authorList>
            <person name="Tran T."/>
            <person name="Druce J."/>
        </authorList>
    </citation>
    <scope>NUCLEOTIDE SEQUENCE</scope>
    <source>
        <strain evidence="16">UCB-OBI-ISO-001</strain>
        <tissue evidence="16">Gonad</tissue>
    </source>
</reference>
<dbReference type="Pfam" id="PF05485">
    <property type="entry name" value="THAP"/>
    <property type="match status" value="1"/>
</dbReference>
<comment type="similarity">
    <text evidence="2">Belongs to the THAP1 family.</text>
</comment>
<dbReference type="InterPro" id="IPR006612">
    <property type="entry name" value="THAP_Znf"/>
</dbReference>
<evidence type="ECO:0000256" key="1">
    <source>
        <dbReference type="ARBA" id="ARBA00004642"/>
    </source>
</evidence>
<dbReference type="AlphaFoldDB" id="A0A0L8I843"/>
<dbReference type="EMBL" id="KQ416274">
    <property type="protein sequence ID" value="KOF97651.1"/>
    <property type="molecule type" value="Genomic_DNA"/>
</dbReference>
<organism evidence="16">
    <name type="scientific">Octopus bimaculoides</name>
    <name type="common">California two-spotted octopus</name>
    <dbReference type="NCBI Taxonomy" id="37653"/>
    <lineage>
        <taxon>Eukaryota</taxon>
        <taxon>Metazoa</taxon>
        <taxon>Spiralia</taxon>
        <taxon>Lophotrochozoa</taxon>
        <taxon>Mollusca</taxon>
        <taxon>Cephalopoda</taxon>
        <taxon>Coleoidea</taxon>
        <taxon>Octopodiformes</taxon>
        <taxon>Octopoda</taxon>
        <taxon>Incirrata</taxon>
        <taxon>Octopodidae</taxon>
        <taxon>Octopus</taxon>
    </lineage>
</organism>
<dbReference type="GO" id="GO:0008270">
    <property type="term" value="F:zinc ion binding"/>
    <property type="evidence" value="ECO:0007669"/>
    <property type="project" value="UniProtKB-KW"/>
</dbReference>
<evidence type="ECO:0000256" key="6">
    <source>
        <dbReference type="ARBA" id="ARBA00023015"/>
    </source>
</evidence>
<keyword evidence="7 13" id="KW-0175">Coiled coil</keyword>
<dbReference type="SMART" id="SM00980">
    <property type="entry name" value="THAP"/>
    <property type="match status" value="1"/>
</dbReference>
<evidence type="ECO:0000259" key="15">
    <source>
        <dbReference type="PROSITE" id="PS50950"/>
    </source>
</evidence>
<evidence type="ECO:0000256" key="11">
    <source>
        <dbReference type="ARBA" id="ARBA00023306"/>
    </source>
</evidence>
<keyword evidence="3" id="KW-0479">Metal-binding</keyword>
<evidence type="ECO:0000256" key="10">
    <source>
        <dbReference type="ARBA" id="ARBA00023242"/>
    </source>
</evidence>
<evidence type="ECO:0000256" key="5">
    <source>
        <dbReference type="ARBA" id="ARBA00022833"/>
    </source>
</evidence>
<dbReference type="PANTHER" id="PTHR46600:SF1">
    <property type="entry name" value="THAP DOMAIN-CONTAINING PROTEIN 1"/>
    <property type="match status" value="1"/>
</dbReference>
<evidence type="ECO:0000256" key="13">
    <source>
        <dbReference type="SAM" id="Coils"/>
    </source>
</evidence>